<keyword evidence="4" id="KW-1185">Reference proteome</keyword>
<feature type="compositionally biased region" description="Low complexity" evidence="1">
    <location>
        <begin position="136"/>
        <end position="146"/>
    </location>
</feature>
<proteinExistence type="predicted"/>
<keyword evidence="3" id="KW-0413">Isomerase</keyword>
<protein>
    <submittedName>
        <fullName evidence="3">Ketosteroid isomerase</fullName>
    </submittedName>
</protein>
<name>A0A6N8E6N0_9GAMM</name>
<organism evidence="3 4">
    <name type="scientific">Allochromatium palmeri</name>
    <dbReference type="NCBI Taxonomy" id="231048"/>
    <lineage>
        <taxon>Bacteria</taxon>
        <taxon>Pseudomonadati</taxon>
        <taxon>Pseudomonadota</taxon>
        <taxon>Gammaproteobacteria</taxon>
        <taxon>Chromatiales</taxon>
        <taxon>Chromatiaceae</taxon>
        <taxon>Allochromatium</taxon>
    </lineage>
</organism>
<comment type="caution">
    <text evidence="3">The sequence shown here is derived from an EMBL/GenBank/DDBJ whole genome shotgun (WGS) entry which is preliminary data.</text>
</comment>
<sequence>MRFETPQDVEDAYYDALEAGDAEAMASVWADSDSIFCLLPMTPLAVGEQVGRLWRILFESGQGFDLQVRHLLWIEQGELAVHLVEERPQIQPDQRPPGASLPPPLYATHVFRRGADGWRLLVYQSSPTPPPPPGVPSASAGPTALA</sequence>
<dbReference type="GO" id="GO:0016853">
    <property type="term" value="F:isomerase activity"/>
    <property type="evidence" value="ECO:0007669"/>
    <property type="project" value="UniProtKB-KW"/>
</dbReference>
<dbReference type="InterPro" id="IPR032710">
    <property type="entry name" value="NTF2-like_dom_sf"/>
</dbReference>
<feature type="region of interest" description="Disordered" evidence="1">
    <location>
        <begin position="123"/>
        <end position="146"/>
    </location>
</feature>
<dbReference type="AlphaFoldDB" id="A0A6N8E6N0"/>
<evidence type="ECO:0000256" key="1">
    <source>
        <dbReference type="SAM" id="MobiDB-lite"/>
    </source>
</evidence>
<evidence type="ECO:0000313" key="3">
    <source>
        <dbReference type="EMBL" id="MTW19872.1"/>
    </source>
</evidence>
<dbReference type="OrthoDB" id="5767026at2"/>
<reference evidence="3 4" key="1">
    <citation type="submission" date="2019-11" db="EMBL/GenBank/DDBJ databases">
        <title>Whole-genome sequence of the anaerobic purple sulfur bacterium Allochromatium palmeri DSM 15591.</title>
        <authorList>
            <person name="Kyndt J.A."/>
            <person name="Meyer T.E."/>
        </authorList>
    </citation>
    <scope>NUCLEOTIDE SEQUENCE [LARGE SCALE GENOMIC DNA]</scope>
    <source>
        <strain evidence="3 4">DSM 15591</strain>
    </source>
</reference>
<dbReference type="Proteomes" id="UP000434044">
    <property type="component" value="Unassembled WGS sequence"/>
</dbReference>
<dbReference type="Pfam" id="PF13474">
    <property type="entry name" value="SnoaL_3"/>
    <property type="match status" value="1"/>
</dbReference>
<dbReference type="EMBL" id="WNKT01000002">
    <property type="protein sequence ID" value="MTW19872.1"/>
    <property type="molecule type" value="Genomic_DNA"/>
</dbReference>
<dbReference type="InterPro" id="IPR037401">
    <property type="entry name" value="SnoaL-like"/>
</dbReference>
<accession>A0A6N8E6N0</accession>
<evidence type="ECO:0000313" key="4">
    <source>
        <dbReference type="Proteomes" id="UP000434044"/>
    </source>
</evidence>
<dbReference type="SUPFAM" id="SSF54427">
    <property type="entry name" value="NTF2-like"/>
    <property type="match status" value="1"/>
</dbReference>
<feature type="domain" description="SnoaL-like" evidence="2">
    <location>
        <begin position="10"/>
        <end position="127"/>
    </location>
</feature>
<dbReference type="RefSeq" id="WP_155448451.1">
    <property type="nucleotide sequence ID" value="NZ_WNKT01000002.1"/>
</dbReference>
<evidence type="ECO:0000259" key="2">
    <source>
        <dbReference type="Pfam" id="PF13474"/>
    </source>
</evidence>
<dbReference type="Gene3D" id="3.10.450.50">
    <property type="match status" value="1"/>
</dbReference>
<gene>
    <name evidence="3" type="ORF">GJ668_02050</name>
</gene>